<evidence type="ECO:0000313" key="1">
    <source>
        <dbReference type="EMBL" id="MBM6618873.1"/>
    </source>
</evidence>
<accession>A0ABS2DKA2</accession>
<reference evidence="1 2" key="1">
    <citation type="submission" date="2021-02" db="EMBL/GenBank/DDBJ databases">
        <title>Bacillus sp. RD4P76, an endophyte from a halophyte.</title>
        <authorList>
            <person name="Sun J.-Q."/>
        </authorList>
    </citation>
    <scope>NUCLEOTIDE SEQUENCE [LARGE SCALE GENOMIC DNA]</scope>
    <source>
        <strain evidence="1 2">RD4P76</strain>
    </source>
</reference>
<organism evidence="1 2">
    <name type="scientific">Bacillus suaedaesalsae</name>
    <dbReference type="NCBI Taxonomy" id="2810349"/>
    <lineage>
        <taxon>Bacteria</taxon>
        <taxon>Bacillati</taxon>
        <taxon>Bacillota</taxon>
        <taxon>Bacilli</taxon>
        <taxon>Bacillales</taxon>
        <taxon>Bacillaceae</taxon>
        <taxon>Bacillus</taxon>
    </lineage>
</organism>
<comment type="caution">
    <text evidence="1">The sequence shown here is derived from an EMBL/GenBank/DDBJ whole genome shotgun (WGS) entry which is preliminary data.</text>
</comment>
<sequence>MKGMMDIHLQLNYTSEMEKAMQKSHGLGYAEYSCKLKKRMMVEMKRQKEYETSCRLLSGINRQAVYNTYKN</sequence>
<dbReference type="EMBL" id="JAFELM010000036">
    <property type="protein sequence ID" value="MBM6618873.1"/>
    <property type="molecule type" value="Genomic_DNA"/>
</dbReference>
<protein>
    <recommendedName>
        <fullName evidence="3">Transposase</fullName>
    </recommendedName>
</protein>
<dbReference type="Pfam" id="PF26149">
    <property type="entry name" value="YuzK"/>
    <property type="match status" value="1"/>
</dbReference>
<proteinExistence type="predicted"/>
<dbReference type="Proteomes" id="UP001518925">
    <property type="component" value="Unassembled WGS sequence"/>
</dbReference>
<gene>
    <name evidence="1" type="ORF">JR050_14485</name>
</gene>
<name>A0ABS2DKA2_9BACI</name>
<keyword evidence="2" id="KW-1185">Reference proteome</keyword>
<evidence type="ECO:0008006" key="3">
    <source>
        <dbReference type="Google" id="ProtNLM"/>
    </source>
</evidence>
<evidence type="ECO:0000313" key="2">
    <source>
        <dbReference type="Proteomes" id="UP001518925"/>
    </source>
</evidence>
<dbReference type="InterPro" id="IPR058676">
    <property type="entry name" value="YuzK"/>
</dbReference>